<gene>
    <name evidence="1" type="ORF">GCM10010448_39190</name>
</gene>
<organism evidence="1 2">
    <name type="scientific">Streptomyces glomeratus</name>
    <dbReference type="NCBI Taxonomy" id="284452"/>
    <lineage>
        <taxon>Bacteria</taxon>
        <taxon>Bacillati</taxon>
        <taxon>Actinomycetota</taxon>
        <taxon>Actinomycetes</taxon>
        <taxon>Kitasatosporales</taxon>
        <taxon>Streptomycetaceae</taxon>
        <taxon>Streptomyces</taxon>
    </lineage>
</organism>
<evidence type="ECO:0000313" key="2">
    <source>
        <dbReference type="Proteomes" id="UP001501532"/>
    </source>
</evidence>
<dbReference type="Proteomes" id="UP001501532">
    <property type="component" value="Unassembled WGS sequence"/>
</dbReference>
<sequence>MAAVASGLQIVKRMRFGMRGTVQGSTPLKKRQADVSWDDRHRMAGIARWDDFGHDGRMAIV</sequence>
<evidence type="ECO:0000313" key="1">
    <source>
        <dbReference type="EMBL" id="GAA3052170.1"/>
    </source>
</evidence>
<accession>A0ABP6LMQ4</accession>
<evidence type="ECO:0008006" key="3">
    <source>
        <dbReference type="Google" id="ProtNLM"/>
    </source>
</evidence>
<dbReference type="EMBL" id="BAAAUF010000034">
    <property type="protein sequence ID" value="GAA3052170.1"/>
    <property type="molecule type" value="Genomic_DNA"/>
</dbReference>
<protein>
    <recommendedName>
        <fullName evidence="3">Transposase</fullName>
    </recommendedName>
</protein>
<name>A0ABP6LMQ4_9ACTN</name>
<proteinExistence type="predicted"/>
<comment type="caution">
    <text evidence="1">The sequence shown here is derived from an EMBL/GenBank/DDBJ whole genome shotgun (WGS) entry which is preliminary data.</text>
</comment>
<keyword evidence="2" id="KW-1185">Reference proteome</keyword>
<reference evidence="2" key="1">
    <citation type="journal article" date="2019" name="Int. J. Syst. Evol. Microbiol.">
        <title>The Global Catalogue of Microorganisms (GCM) 10K type strain sequencing project: providing services to taxonomists for standard genome sequencing and annotation.</title>
        <authorList>
            <consortium name="The Broad Institute Genomics Platform"/>
            <consortium name="The Broad Institute Genome Sequencing Center for Infectious Disease"/>
            <person name="Wu L."/>
            <person name="Ma J."/>
        </authorList>
    </citation>
    <scope>NUCLEOTIDE SEQUENCE [LARGE SCALE GENOMIC DNA]</scope>
    <source>
        <strain evidence="2">JCM 9091</strain>
    </source>
</reference>